<proteinExistence type="predicted"/>
<accession>D3HLQ4</accession>
<dbReference type="KEGG" id="llo:LLO_2935"/>
<reference evidence="1 2" key="1">
    <citation type="journal article" date="2010" name="PLoS Genet.">
        <title>Analysis of the Legionella longbeachae genome and transcriptome uncovers unique strategies to cause Legionnaires' disease.</title>
        <authorList>
            <person name="Cazalet C."/>
            <person name="Gomez-Valero L."/>
            <person name="Rusniok C."/>
            <person name="Lomma M."/>
            <person name="Dervins-Ravault D."/>
            <person name="Newton H."/>
            <person name="Sansom F."/>
            <person name="Jarraud S."/>
            <person name="Zidane N."/>
            <person name="Ma L."/>
            <person name="Bouchier C."/>
            <person name="Etienne J."/>
            <person name="Hartland E."/>
            <person name="Buchrieser C."/>
        </authorList>
    </citation>
    <scope>NUCLEOTIDE SEQUENCE [LARGE SCALE GENOMIC DNA]</scope>
    <source>
        <strain evidence="1 2">NSW150</strain>
    </source>
</reference>
<organism evidence="1 2">
    <name type="scientific">Legionella longbeachae serogroup 1 (strain NSW150)</name>
    <dbReference type="NCBI Taxonomy" id="661367"/>
    <lineage>
        <taxon>Bacteria</taxon>
        <taxon>Pseudomonadati</taxon>
        <taxon>Pseudomonadota</taxon>
        <taxon>Gammaproteobacteria</taxon>
        <taxon>Legionellales</taxon>
        <taxon>Legionellaceae</taxon>
        <taxon>Legionella</taxon>
    </lineage>
</organism>
<dbReference type="STRING" id="661367.LLO_2935"/>
<dbReference type="HOGENOM" id="CLU_2046748_0_0_6"/>
<gene>
    <name evidence="1" type="ordered locus">LLO_2935</name>
</gene>
<name>D3HLQ4_LEGLN</name>
<sequence>MSPSKFKIDEGVVKPRSYEGIMWLYILDELISFEGDIDHADKMEIIRESLINSLKVKFDSNYFFDEIKKNLKRYRKKVMEQKTLLTSISLGFSGKIKEFEIFNSKINIYNKEYPKQYYRL</sequence>
<evidence type="ECO:0000313" key="2">
    <source>
        <dbReference type="Proteomes" id="UP000001060"/>
    </source>
</evidence>
<dbReference type="EMBL" id="FN650140">
    <property type="protein sequence ID" value="CBJ13376.1"/>
    <property type="molecule type" value="Genomic_DNA"/>
</dbReference>
<evidence type="ECO:0000313" key="1">
    <source>
        <dbReference type="EMBL" id="CBJ13376.1"/>
    </source>
</evidence>
<keyword evidence="2" id="KW-1185">Reference proteome</keyword>
<protein>
    <submittedName>
        <fullName evidence="1">Uncharacterized protein</fullName>
    </submittedName>
</protein>
<dbReference type="AlphaFoldDB" id="D3HLQ4"/>
<dbReference type="Proteomes" id="UP000001060">
    <property type="component" value="Chromosome"/>
</dbReference>